<dbReference type="Proteomes" id="UP000234473">
    <property type="component" value="Unassembled WGS sequence"/>
</dbReference>
<dbReference type="AlphaFoldDB" id="A0A2N5A2N4"/>
<proteinExistence type="predicted"/>
<sequence>HHLDTRSVKPLTYLLSQRRHLLAKPGDIRGGRPVEGRCPLRILLLLQFLKKTFPRCHVISLCCGEDGYRPFAG</sequence>
<reference evidence="1 2" key="2">
    <citation type="submission" date="2018-01" db="EMBL/GenBank/DDBJ databases">
        <title>Genomic study of Klebsiella pneumoniae.</title>
        <authorList>
            <person name="Yang Y."/>
            <person name="Bicalho R."/>
        </authorList>
    </citation>
    <scope>NUCLEOTIDE SEQUENCE [LARGE SCALE GENOMIC DNA]</scope>
    <source>
        <strain evidence="1 2">A5</strain>
    </source>
</reference>
<reference evidence="1 2" key="1">
    <citation type="submission" date="2017-11" db="EMBL/GenBank/DDBJ databases">
        <authorList>
            <person name="Han C.G."/>
        </authorList>
    </citation>
    <scope>NUCLEOTIDE SEQUENCE [LARGE SCALE GENOMIC DNA]</scope>
    <source>
        <strain evidence="1 2">A5</strain>
    </source>
</reference>
<dbReference type="EMBL" id="PICB01003434">
    <property type="protein sequence ID" value="PLP34240.1"/>
    <property type="molecule type" value="Genomic_DNA"/>
</dbReference>
<organism evidence="1 2">
    <name type="scientific">Klebsiella variicola</name>
    <dbReference type="NCBI Taxonomy" id="244366"/>
    <lineage>
        <taxon>Bacteria</taxon>
        <taxon>Pseudomonadati</taxon>
        <taxon>Pseudomonadota</taxon>
        <taxon>Gammaproteobacteria</taxon>
        <taxon>Enterobacterales</taxon>
        <taxon>Enterobacteriaceae</taxon>
        <taxon>Klebsiella/Raoultella group</taxon>
        <taxon>Klebsiella</taxon>
        <taxon>Klebsiella pneumoniae complex</taxon>
    </lineage>
</organism>
<evidence type="ECO:0000313" key="1">
    <source>
        <dbReference type="EMBL" id="PLP34240.1"/>
    </source>
</evidence>
<gene>
    <name evidence="1" type="ORF">CWM98_38560</name>
</gene>
<accession>A0A2N5A2N4</accession>
<comment type="caution">
    <text evidence="1">The sequence shown here is derived from an EMBL/GenBank/DDBJ whole genome shotgun (WGS) entry which is preliminary data.</text>
</comment>
<protein>
    <submittedName>
        <fullName evidence="1">Uncharacterized protein</fullName>
    </submittedName>
</protein>
<feature type="non-terminal residue" evidence="1">
    <location>
        <position position="1"/>
    </location>
</feature>
<name>A0A2N5A2N4_KLEVA</name>
<evidence type="ECO:0000313" key="2">
    <source>
        <dbReference type="Proteomes" id="UP000234473"/>
    </source>
</evidence>